<dbReference type="GO" id="GO:0004674">
    <property type="term" value="F:protein serine/threonine kinase activity"/>
    <property type="evidence" value="ECO:0007669"/>
    <property type="project" value="UniProtKB-KW"/>
</dbReference>
<dbReference type="GO" id="GO:0005634">
    <property type="term" value="C:nucleus"/>
    <property type="evidence" value="ECO:0007669"/>
    <property type="project" value="TreeGrafter"/>
</dbReference>
<feature type="region of interest" description="Disordered" evidence="8">
    <location>
        <begin position="681"/>
        <end position="702"/>
    </location>
</feature>
<feature type="region of interest" description="Disordered" evidence="8">
    <location>
        <begin position="305"/>
        <end position="332"/>
    </location>
</feature>
<dbReference type="Pfam" id="PF00069">
    <property type="entry name" value="Pkinase"/>
    <property type="match status" value="1"/>
</dbReference>
<dbReference type="PANTHER" id="PTHR22974">
    <property type="entry name" value="MIXED LINEAGE PROTEIN KINASE"/>
    <property type="match status" value="1"/>
</dbReference>
<dbReference type="SMART" id="SM00220">
    <property type="entry name" value="S_TKc"/>
    <property type="match status" value="1"/>
</dbReference>
<feature type="region of interest" description="Disordered" evidence="8">
    <location>
        <begin position="55"/>
        <end position="159"/>
    </location>
</feature>
<keyword evidence="3 6" id="KW-0547">Nucleotide-binding</keyword>
<sequence length="702" mass="77373">MAAGQSTFEIMSHLSNPGSSNEAKLKLLEKRLIGEHISPKSLTFDGHFLAPGETSNISFPGDAPSPAVRAPPSPTASSDGEGSRDAFHISVHQGRKKRRLHEPGLKKKQAQEQQQQRNTIHSYFPALGGEPSAMSRGGKACSPGPQTAHVSCQTEGSGEAALQRQLSEARAQLDHSVAQHREREAEMQAACQAAERETARLRSNLETLQQQAKDNMEAAAGRQAALRQMLVASAGAGARSERQLAGLKLQAEGCRLGCLGLQRAGPIGMREVWEDGQAFKDVAARLATIAEQRDGIEAARKAVRRKLPPPEPLSQSSCQADTSRAQSGAQASTAAEYIAPEEYVARDEIFKVRLASLKREEDTLNRERERLEVEKLRHVRELKRLKDEEESRFNTHPVLNNRYLLLNMLGKGGFSEVYKAVDLEGARQVAIKFHQLNPAWSDSKKQSYVRHAMREYNIHKELRHARIVALRDIFEIDTNTFATVLDLCPGGDLEAHLKEHQVLPEKEARVIAAQIFQGLAYLNAPGRRIIHYDLKPANIMFDCYGEVKITDFGLSKIVEEGQTRGLELTSQGAGTYWYLPPECFETGSQPPMISNKVDVWSVGVILYQMLYGKRPFGEGLCQEQILRGDVMLNAKAVVFPAKPAVSAEAKDFILRCLAHRQHERLDVVAAAADPYLALKRARPSSTPAKQAAERAAHPAAAT</sequence>
<keyword evidence="1" id="KW-0723">Serine/threonine-protein kinase</keyword>
<dbReference type="PROSITE" id="PS00107">
    <property type="entry name" value="PROTEIN_KINASE_ATP"/>
    <property type="match status" value="1"/>
</dbReference>
<accession>A0AAW1PGR5</accession>
<dbReference type="InterPro" id="IPR000719">
    <property type="entry name" value="Prot_kinase_dom"/>
</dbReference>
<dbReference type="InterPro" id="IPR011009">
    <property type="entry name" value="Kinase-like_dom_sf"/>
</dbReference>
<name>A0AAW1PGR5_9CHLO</name>
<dbReference type="CDD" id="cd13990">
    <property type="entry name" value="STKc_TLK"/>
    <property type="match status" value="1"/>
</dbReference>
<reference evidence="10 11" key="1">
    <citation type="journal article" date="2024" name="Nat. Commun.">
        <title>Phylogenomics reveals the evolutionary origins of lichenization in chlorophyte algae.</title>
        <authorList>
            <person name="Puginier C."/>
            <person name="Libourel C."/>
            <person name="Otte J."/>
            <person name="Skaloud P."/>
            <person name="Haon M."/>
            <person name="Grisel S."/>
            <person name="Petersen M."/>
            <person name="Berrin J.G."/>
            <person name="Delaux P.M."/>
            <person name="Dal Grande F."/>
            <person name="Keller J."/>
        </authorList>
    </citation>
    <scope>NUCLEOTIDE SEQUENCE [LARGE SCALE GENOMIC DNA]</scope>
    <source>
        <strain evidence="10 11">SAG 2043</strain>
    </source>
</reference>
<feature type="coiled-coil region" evidence="7">
    <location>
        <begin position="354"/>
        <end position="388"/>
    </location>
</feature>
<protein>
    <recommendedName>
        <fullName evidence="9">Protein kinase domain-containing protein</fullName>
    </recommendedName>
</protein>
<evidence type="ECO:0000256" key="1">
    <source>
        <dbReference type="ARBA" id="ARBA00022527"/>
    </source>
</evidence>
<evidence type="ECO:0000313" key="10">
    <source>
        <dbReference type="EMBL" id="KAK9807575.1"/>
    </source>
</evidence>
<evidence type="ECO:0000256" key="3">
    <source>
        <dbReference type="ARBA" id="ARBA00022741"/>
    </source>
</evidence>
<feature type="compositionally biased region" description="Polar residues" evidence="8">
    <location>
        <begin position="313"/>
        <end position="332"/>
    </location>
</feature>
<dbReference type="FunFam" id="1.10.510.10:FF:000698">
    <property type="entry name" value="Serine/threonine-protein kinase tousled-like 1"/>
    <property type="match status" value="1"/>
</dbReference>
<dbReference type="GO" id="GO:0005524">
    <property type="term" value="F:ATP binding"/>
    <property type="evidence" value="ECO:0007669"/>
    <property type="project" value="UniProtKB-UniRule"/>
</dbReference>
<dbReference type="GO" id="GO:0035556">
    <property type="term" value="P:intracellular signal transduction"/>
    <property type="evidence" value="ECO:0007669"/>
    <property type="project" value="TreeGrafter"/>
</dbReference>
<feature type="domain" description="Protein kinase" evidence="9">
    <location>
        <begin position="403"/>
        <end position="676"/>
    </location>
</feature>
<dbReference type="Gene3D" id="1.10.510.10">
    <property type="entry name" value="Transferase(Phosphotransferase) domain 1"/>
    <property type="match status" value="1"/>
</dbReference>
<evidence type="ECO:0000256" key="6">
    <source>
        <dbReference type="PROSITE-ProRule" id="PRU10141"/>
    </source>
</evidence>
<dbReference type="InterPro" id="IPR017441">
    <property type="entry name" value="Protein_kinase_ATP_BS"/>
</dbReference>
<dbReference type="InterPro" id="IPR008271">
    <property type="entry name" value="Ser/Thr_kinase_AS"/>
</dbReference>
<dbReference type="AlphaFoldDB" id="A0AAW1PGR5"/>
<organism evidence="10 11">
    <name type="scientific">[Myrmecia] bisecta</name>
    <dbReference type="NCBI Taxonomy" id="41462"/>
    <lineage>
        <taxon>Eukaryota</taxon>
        <taxon>Viridiplantae</taxon>
        <taxon>Chlorophyta</taxon>
        <taxon>core chlorophytes</taxon>
        <taxon>Trebouxiophyceae</taxon>
        <taxon>Trebouxiales</taxon>
        <taxon>Trebouxiaceae</taxon>
        <taxon>Myrmecia</taxon>
    </lineage>
</organism>
<dbReference type="PROSITE" id="PS00108">
    <property type="entry name" value="PROTEIN_KINASE_ST"/>
    <property type="match status" value="1"/>
</dbReference>
<dbReference type="PANTHER" id="PTHR22974:SF23">
    <property type="entry name" value="TOUSLED-LIKE KINASE, ISOFORM G"/>
    <property type="match status" value="1"/>
</dbReference>
<comment type="caution">
    <text evidence="10">The sequence shown here is derived from an EMBL/GenBank/DDBJ whole genome shotgun (WGS) entry which is preliminary data.</text>
</comment>
<dbReference type="Proteomes" id="UP001489004">
    <property type="component" value="Unassembled WGS sequence"/>
</dbReference>
<dbReference type="PROSITE" id="PS50011">
    <property type="entry name" value="PROTEIN_KINASE_DOM"/>
    <property type="match status" value="1"/>
</dbReference>
<evidence type="ECO:0000313" key="11">
    <source>
        <dbReference type="Proteomes" id="UP001489004"/>
    </source>
</evidence>
<gene>
    <name evidence="10" type="ORF">WJX72_003134</name>
</gene>
<keyword evidence="4" id="KW-0418">Kinase</keyword>
<evidence type="ECO:0000256" key="5">
    <source>
        <dbReference type="ARBA" id="ARBA00022840"/>
    </source>
</evidence>
<evidence type="ECO:0000256" key="7">
    <source>
        <dbReference type="SAM" id="Coils"/>
    </source>
</evidence>
<evidence type="ECO:0000256" key="2">
    <source>
        <dbReference type="ARBA" id="ARBA00022679"/>
    </source>
</evidence>
<keyword evidence="7" id="KW-0175">Coiled coil</keyword>
<keyword evidence="2" id="KW-0808">Transferase</keyword>
<proteinExistence type="predicted"/>
<feature type="binding site" evidence="6">
    <location>
        <position position="432"/>
    </location>
    <ligand>
        <name>ATP</name>
        <dbReference type="ChEBI" id="CHEBI:30616"/>
    </ligand>
</feature>
<evidence type="ECO:0000256" key="4">
    <source>
        <dbReference type="ARBA" id="ARBA00022777"/>
    </source>
</evidence>
<keyword evidence="11" id="KW-1185">Reference proteome</keyword>
<feature type="coiled-coil region" evidence="7">
    <location>
        <begin position="177"/>
        <end position="211"/>
    </location>
</feature>
<dbReference type="GO" id="GO:0007059">
    <property type="term" value="P:chromosome segregation"/>
    <property type="evidence" value="ECO:0007669"/>
    <property type="project" value="TreeGrafter"/>
</dbReference>
<evidence type="ECO:0000259" key="9">
    <source>
        <dbReference type="PROSITE" id="PS50011"/>
    </source>
</evidence>
<evidence type="ECO:0000256" key="8">
    <source>
        <dbReference type="SAM" id="MobiDB-lite"/>
    </source>
</evidence>
<dbReference type="EMBL" id="JALJOR010000012">
    <property type="protein sequence ID" value="KAK9807575.1"/>
    <property type="molecule type" value="Genomic_DNA"/>
</dbReference>
<dbReference type="SUPFAM" id="SSF56112">
    <property type="entry name" value="Protein kinase-like (PK-like)"/>
    <property type="match status" value="1"/>
</dbReference>
<feature type="compositionally biased region" description="Polar residues" evidence="8">
    <location>
        <begin position="144"/>
        <end position="156"/>
    </location>
</feature>
<keyword evidence="5 6" id="KW-0067">ATP-binding</keyword>